<keyword evidence="4 8" id="KW-0812">Transmembrane</keyword>
<dbReference type="KEGG" id="mcos:GM418_21940"/>
<dbReference type="PANTHER" id="PTHR30069:SF29">
    <property type="entry name" value="HEMOGLOBIN AND HEMOGLOBIN-HAPTOGLOBIN-BINDING PROTEIN 1-RELATED"/>
    <property type="match status" value="1"/>
</dbReference>
<dbReference type="InterPro" id="IPR012910">
    <property type="entry name" value="Plug_dom"/>
</dbReference>
<evidence type="ECO:0000256" key="4">
    <source>
        <dbReference type="ARBA" id="ARBA00022692"/>
    </source>
</evidence>
<evidence type="ECO:0000256" key="1">
    <source>
        <dbReference type="ARBA" id="ARBA00004571"/>
    </source>
</evidence>
<evidence type="ECO:0000256" key="2">
    <source>
        <dbReference type="ARBA" id="ARBA00022448"/>
    </source>
</evidence>
<dbReference type="InterPro" id="IPR008969">
    <property type="entry name" value="CarboxyPept-like_regulatory"/>
</dbReference>
<dbReference type="Pfam" id="PF13715">
    <property type="entry name" value="CarbopepD_reg_2"/>
    <property type="match status" value="1"/>
</dbReference>
<dbReference type="InterPro" id="IPR036942">
    <property type="entry name" value="Beta-barrel_TonB_sf"/>
</dbReference>
<dbReference type="Gene3D" id="3.55.50.30">
    <property type="match status" value="1"/>
</dbReference>
<dbReference type="AlphaFoldDB" id="A0A6I6JT60"/>
<keyword evidence="11" id="KW-1185">Reference proteome</keyword>
<dbReference type="PANTHER" id="PTHR30069">
    <property type="entry name" value="TONB-DEPENDENT OUTER MEMBRANE RECEPTOR"/>
    <property type="match status" value="1"/>
</dbReference>
<evidence type="ECO:0000256" key="3">
    <source>
        <dbReference type="ARBA" id="ARBA00022452"/>
    </source>
</evidence>
<evidence type="ECO:0000259" key="9">
    <source>
        <dbReference type="Pfam" id="PF07715"/>
    </source>
</evidence>
<dbReference type="Gene3D" id="2.170.130.10">
    <property type="entry name" value="TonB-dependent receptor, plug domain"/>
    <property type="match status" value="1"/>
</dbReference>
<evidence type="ECO:0000313" key="11">
    <source>
        <dbReference type="Proteomes" id="UP000428260"/>
    </source>
</evidence>
<dbReference type="RefSeq" id="WP_158869362.1">
    <property type="nucleotide sequence ID" value="NZ_CP046401.1"/>
</dbReference>
<gene>
    <name evidence="10" type="ORF">GM418_21940</name>
</gene>
<evidence type="ECO:0000256" key="6">
    <source>
        <dbReference type="ARBA" id="ARBA00023136"/>
    </source>
</evidence>
<keyword evidence="3 8" id="KW-1134">Transmembrane beta strand</keyword>
<dbReference type="PROSITE" id="PS52016">
    <property type="entry name" value="TONB_DEPENDENT_REC_3"/>
    <property type="match status" value="1"/>
</dbReference>
<name>A0A6I6JT60_9BACT</name>
<organism evidence="10 11">
    <name type="scientific">Maribellus comscasis</name>
    <dbReference type="NCBI Taxonomy" id="2681766"/>
    <lineage>
        <taxon>Bacteria</taxon>
        <taxon>Pseudomonadati</taxon>
        <taxon>Bacteroidota</taxon>
        <taxon>Bacteroidia</taxon>
        <taxon>Marinilabiliales</taxon>
        <taxon>Prolixibacteraceae</taxon>
        <taxon>Maribellus</taxon>
    </lineage>
</organism>
<protein>
    <submittedName>
        <fullName evidence="10">TonB-dependent receptor plug domain-containing protein</fullName>
    </submittedName>
</protein>
<dbReference type="GO" id="GO:0044718">
    <property type="term" value="P:siderophore transmembrane transport"/>
    <property type="evidence" value="ECO:0007669"/>
    <property type="project" value="TreeGrafter"/>
</dbReference>
<evidence type="ECO:0000256" key="5">
    <source>
        <dbReference type="ARBA" id="ARBA00022729"/>
    </source>
</evidence>
<dbReference type="SUPFAM" id="SSF56935">
    <property type="entry name" value="Porins"/>
    <property type="match status" value="1"/>
</dbReference>
<dbReference type="SUPFAM" id="SSF49464">
    <property type="entry name" value="Carboxypeptidase regulatory domain-like"/>
    <property type="match status" value="1"/>
</dbReference>
<evidence type="ECO:0000256" key="8">
    <source>
        <dbReference type="PROSITE-ProRule" id="PRU01360"/>
    </source>
</evidence>
<comment type="subcellular location">
    <subcellularLocation>
        <location evidence="1 8">Cell outer membrane</location>
        <topology evidence="1 8">Multi-pass membrane protein</topology>
    </subcellularLocation>
</comment>
<keyword evidence="5" id="KW-0732">Signal</keyword>
<dbReference type="Pfam" id="PF07715">
    <property type="entry name" value="Plug"/>
    <property type="match status" value="1"/>
</dbReference>
<keyword evidence="6 8" id="KW-0472">Membrane</keyword>
<dbReference type="InterPro" id="IPR037066">
    <property type="entry name" value="Plug_dom_sf"/>
</dbReference>
<feature type="domain" description="TonB-dependent receptor plug" evidence="9">
    <location>
        <begin position="241"/>
        <end position="321"/>
    </location>
</feature>
<keyword evidence="2 8" id="KW-0813">Transport</keyword>
<dbReference type="Gene3D" id="2.40.170.20">
    <property type="entry name" value="TonB-dependent receptor, beta-barrel domain"/>
    <property type="match status" value="1"/>
</dbReference>
<dbReference type="GO" id="GO:0009279">
    <property type="term" value="C:cell outer membrane"/>
    <property type="evidence" value="ECO:0007669"/>
    <property type="project" value="UniProtKB-SubCell"/>
</dbReference>
<dbReference type="EMBL" id="CP046401">
    <property type="protein sequence ID" value="QGY46225.1"/>
    <property type="molecule type" value="Genomic_DNA"/>
</dbReference>
<keyword evidence="10" id="KW-0675">Receptor</keyword>
<comment type="similarity">
    <text evidence="8">Belongs to the TonB-dependent receptor family.</text>
</comment>
<dbReference type="Proteomes" id="UP000428260">
    <property type="component" value="Chromosome"/>
</dbReference>
<dbReference type="GO" id="GO:0015344">
    <property type="term" value="F:siderophore uptake transmembrane transporter activity"/>
    <property type="evidence" value="ECO:0007669"/>
    <property type="project" value="TreeGrafter"/>
</dbReference>
<reference evidence="10 11" key="1">
    <citation type="submission" date="2019-11" db="EMBL/GenBank/DDBJ databases">
        <authorList>
            <person name="Zheng R.K."/>
            <person name="Sun C.M."/>
        </authorList>
    </citation>
    <scope>NUCLEOTIDE SEQUENCE [LARGE SCALE GENOMIC DNA]</scope>
    <source>
        <strain evidence="10 11">WC007</strain>
    </source>
</reference>
<evidence type="ECO:0000256" key="7">
    <source>
        <dbReference type="ARBA" id="ARBA00023237"/>
    </source>
</evidence>
<sequence length="889" mass="101586">MKSTIKELTYYRKNLNKTLFVVILFIVFNFLPKLSFSQTFSFEFDNTPLSKALTEVAQKTSIRLSFDSELLEKTKISQKISQSDASEILTILLKNTGFTFEFKYDTYLIYKKQPVQLEVTKPKFKTLTGIVFDKESGERLPYATIYVWERNLSVSTTVEGTFSVRLADSTLNLIQIKYLGYQNLDTLINTSRTESLLRFGLQKKSQTIETVNITGDKLEMVDFSNEAGHVVFNPSKFVDLPNYGETDVFRALQLLPGISSFENSSQLNVRGSSADQNLVLLDGFTLYNLDHFFGVFSALNPNVIKNIQVYRGGFDSRYGERVSAIVDIVGKSGNQSKPQFYGGVNMISGNLTAEIPISKKLTLVAAGRRAYSDIYSTWLADELLSDKLGQTRRLPQPDANVITPKFFFSDYNLKLSYQITEQENISFSTYGSKDNLNSTSNNSNELGNIDTEDTNEWGNNGLGATWTKQWNSKYFTSLQAGHSGYFNNYNNNTNITFSIVSSDSTVVIDNERTDIINEQNELIDYFITLRNDYQLNSGNKIQYGFSAKYHQFTFYKDASRDFVYDNLKSSAFLYTGFIQDNININNKFSVKPGIRLNYYSNAQKFYLEPRLAASYSAESGITLKIATGKYYQYINKSSTEQTYGYNRDFWVLADGNVNPVLSSNHFIAGFSFDKNDFYFDVEGYYKTVKGLQEYLFFADPEQRNNQNQPPGTTPFSSFISGTGKAMGIDFLAKYEGSFFTSWLAYSLSKATRSFDEINNGDEIPSNYDQTHEVKWTNIYNYKKWNFSTLTVFTSGKPYIQSSSKDENFNTTRVYKRLPNYSRVDFSMNYNFSIKNINIKPGVSILNAFNTENYLDIYTRVINFESGTVNETNLIKAQSLTFNFFVNFRF</sequence>
<accession>A0A6I6JT60</accession>
<dbReference type="InterPro" id="IPR039426">
    <property type="entry name" value="TonB-dep_rcpt-like"/>
</dbReference>
<proteinExistence type="inferred from homology"/>
<evidence type="ECO:0000313" key="10">
    <source>
        <dbReference type="EMBL" id="QGY46225.1"/>
    </source>
</evidence>
<keyword evidence="7 8" id="KW-0998">Cell outer membrane</keyword>